<name>A0A386JAN1_9VIRU</name>
<protein>
    <submittedName>
        <fullName evidence="1">Uncharacterized protein</fullName>
    </submittedName>
</protein>
<evidence type="ECO:0000313" key="1">
    <source>
        <dbReference type="EMBL" id="AYD68160.1"/>
    </source>
</evidence>
<accession>A0A386JAN1</accession>
<proteinExistence type="predicted"/>
<dbReference type="EMBL" id="KU170628">
    <property type="protein sequence ID" value="AYD68160.1"/>
    <property type="molecule type" value="Genomic_DNA"/>
</dbReference>
<sequence length="326" mass="37269">MNGHVESLFAVISFTLLSRCMFECRSVVMDFEEYVQPTLLWNAYRRIDRGIEGDGLSTKYCGIETDMAHSCNLLDDACWDHIARHLNMSSCSMRQKVKTANFAIVDVKSSSCDVPCEYDVADDDFKCNKAVCIPPNSDTNVRIINKVTREYEFSGNIGQLQSDYRQYFPSSYAMSSDYLKPLSEYTMLPYVDRADNNIKFLPLIMTHNVSHVSRSKRESYNATRNDRVVDLRRQLIPAYLFASGDEENTYNAIDEISGDHQCDDYIANIANLVDATDEVDVYVILSATLVYRFEYPTPDVKPTRIVYSAQIYDNYNVTYASTCVIE</sequence>
<dbReference type="Proteomes" id="UP000316643">
    <property type="component" value="Genome"/>
</dbReference>
<reference evidence="1 2" key="1">
    <citation type="journal article" date="2017" name="Virol. Sin.">
        <title>Genome analysis of Heliothis virescens ascovirus 3h isolated from China.</title>
        <authorList>
            <person name="Huang G.H."/>
            <person name="Hou D.H."/>
            <person name="Wang M."/>
            <person name="Cheng X.W."/>
            <person name="Hu Z."/>
        </authorList>
    </citation>
    <scope>NUCLEOTIDE SEQUENCE [LARGE SCALE GENOMIC DNA]</scope>
    <source>
        <strain evidence="1">HvAV-3h</strain>
    </source>
</reference>
<evidence type="ECO:0000313" key="2">
    <source>
        <dbReference type="Proteomes" id="UP000316643"/>
    </source>
</evidence>
<organism evidence="1 2">
    <name type="scientific">Heliothis virescens ascovirus 3h</name>
    <dbReference type="NCBI Taxonomy" id="1268039"/>
    <lineage>
        <taxon>Viruses</taxon>
        <taxon>Varidnaviria</taxon>
        <taxon>Bamfordvirae</taxon>
        <taxon>Nucleocytoviricota</taxon>
        <taxon>Megaviricetes</taxon>
        <taxon>Pimascovirales</taxon>
        <taxon>Pimascovirales incertae sedis</taxon>
        <taxon>Ascoviridae</taxon>
        <taxon>Ascovirus</taxon>
    </lineage>
</organism>